<feature type="region of interest" description="Disordered" evidence="1">
    <location>
        <begin position="388"/>
        <end position="417"/>
    </location>
</feature>
<feature type="transmembrane region" description="Helical" evidence="2">
    <location>
        <begin position="70"/>
        <end position="93"/>
    </location>
</feature>
<feature type="region of interest" description="Disordered" evidence="1">
    <location>
        <begin position="204"/>
        <end position="231"/>
    </location>
</feature>
<accession>A0A542DJ51</accession>
<dbReference type="AlphaFoldDB" id="A0A542DJ51"/>
<keyword evidence="5" id="KW-1185">Reference proteome</keyword>
<reference evidence="4 5" key="1">
    <citation type="submission" date="2019-06" db="EMBL/GenBank/DDBJ databases">
        <title>Sequencing the genomes of 1000 actinobacteria strains.</title>
        <authorList>
            <person name="Klenk H.-P."/>
        </authorList>
    </citation>
    <scope>NUCLEOTIDE SEQUENCE [LARGE SCALE GENOMIC DNA]</scope>
    <source>
        <strain evidence="4 5">DSM 45679</strain>
    </source>
</reference>
<feature type="transmembrane region" description="Helical" evidence="2">
    <location>
        <begin position="139"/>
        <end position="158"/>
    </location>
</feature>
<keyword evidence="2" id="KW-0472">Membrane</keyword>
<name>A0A542DJ51_AMYCI</name>
<evidence type="ECO:0000256" key="2">
    <source>
        <dbReference type="SAM" id="Phobius"/>
    </source>
</evidence>
<dbReference type="EMBL" id="VFML01000001">
    <property type="protein sequence ID" value="TQJ03090.1"/>
    <property type="molecule type" value="Genomic_DNA"/>
</dbReference>
<feature type="transmembrane region" description="Helical" evidence="2">
    <location>
        <begin position="259"/>
        <end position="282"/>
    </location>
</feature>
<dbReference type="OrthoDB" id="3208990at2"/>
<dbReference type="Proteomes" id="UP000320876">
    <property type="component" value="Unassembled WGS sequence"/>
</dbReference>
<evidence type="ECO:0000256" key="1">
    <source>
        <dbReference type="SAM" id="MobiDB-lite"/>
    </source>
</evidence>
<proteinExistence type="predicted"/>
<evidence type="ECO:0000313" key="4">
    <source>
        <dbReference type="EMBL" id="TQJ03090.1"/>
    </source>
</evidence>
<feature type="domain" description="Phage shock protein PspC N-terminal" evidence="3">
    <location>
        <begin position="40"/>
        <end position="96"/>
    </location>
</feature>
<comment type="caution">
    <text evidence="4">The sequence shown here is derived from an EMBL/GenBank/DDBJ whole genome shotgun (WGS) entry which is preliminary data.</text>
</comment>
<feature type="transmembrane region" description="Helical" evidence="2">
    <location>
        <begin position="289"/>
        <end position="306"/>
    </location>
</feature>
<keyword evidence="2" id="KW-0812">Transmembrane</keyword>
<evidence type="ECO:0000313" key="5">
    <source>
        <dbReference type="Proteomes" id="UP000320876"/>
    </source>
</evidence>
<organism evidence="4 5">
    <name type="scientific">Amycolatopsis cihanbeyliensis</name>
    <dbReference type="NCBI Taxonomy" id="1128664"/>
    <lineage>
        <taxon>Bacteria</taxon>
        <taxon>Bacillati</taxon>
        <taxon>Actinomycetota</taxon>
        <taxon>Actinomycetes</taxon>
        <taxon>Pseudonocardiales</taxon>
        <taxon>Pseudonocardiaceae</taxon>
        <taxon>Amycolatopsis</taxon>
    </lineage>
</organism>
<gene>
    <name evidence="4" type="ORF">FB471_2840</name>
</gene>
<sequence length="431" mass="43658">MCPAGRTRILGGMSGATATNASGPPSGGFEHTVKDFWASRPRRPHRGRKVAGVAAAVGNRYGVDPVVVRVALVTATVFGGSGVLLYLLGWLFFPDESDEVAPAEGLLGRGHSSTSKGLTVVLCVAVFLSASWALTGTGWLDGGGLIGLALLVAAVYLLHRGRGHLRRPVAALAYQEGPGGTAFAVPLSAQATAPGWDPLGAAPLAWDLPDPNPEPPRPTEPAEPPEPRGRKSRIGVATFGLTLIVGAVGATLAANEGGWFTPAHVLGLMLGVLGIGMVTGAFVHGGRGLVWLAVPLSIAGLLLTSLPNDPFRGSFGPIKATPTTAEAVLPEYRTSVGTIDLDLRQLPADAEVSTTVATGAGTGTVYVPADADVTYTCSTTAGSANCLGSERSGLDTGPVEGEDLGDDGGPGGANITLDVSSSVGSVEVLRG</sequence>
<keyword evidence="2" id="KW-1133">Transmembrane helix</keyword>
<protein>
    <submittedName>
        <fullName evidence="4">Phage shock protein C (PspC) family protein</fullName>
    </submittedName>
</protein>
<evidence type="ECO:0000259" key="3">
    <source>
        <dbReference type="Pfam" id="PF04024"/>
    </source>
</evidence>
<dbReference type="InterPro" id="IPR007168">
    <property type="entry name" value="Phageshock_PspC_N"/>
</dbReference>
<dbReference type="Pfam" id="PF04024">
    <property type="entry name" value="PspC"/>
    <property type="match status" value="1"/>
</dbReference>
<feature type="transmembrane region" description="Helical" evidence="2">
    <location>
        <begin position="234"/>
        <end position="253"/>
    </location>
</feature>
<feature type="compositionally biased region" description="Pro residues" evidence="1">
    <location>
        <begin position="210"/>
        <end position="224"/>
    </location>
</feature>